<dbReference type="HOGENOM" id="CLU_573673_0_0_1"/>
<gene>
    <name evidence="2" type="ORF">PV04_09784</name>
</gene>
<feature type="compositionally biased region" description="Basic and acidic residues" evidence="1">
    <location>
        <begin position="130"/>
        <end position="161"/>
    </location>
</feature>
<reference evidence="2 3" key="1">
    <citation type="submission" date="2015-01" db="EMBL/GenBank/DDBJ databases">
        <title>The Genome Sequence of Capronia semiimmersa CBS27337.</title>
        <authorList>
            <consortium name="The Broad Institute Genomics Platform"/>
            <person name="Cuomo C."/>
            <person name="de Hoog S."/>
            <person name="Gorbushina A."/>
            <person name="Stielow B."/>
            <person name="Teixiera M."/>
            <person name="Abouelleil A."/>
            <person name="Chapman S.B."/>
            <person name="Priest M."/>
            <person name="Young S.K."/>
            <person name="Wortman J."/>
            <person name="Nusbaum C."/>
            <person name="Birren B."/>
        </authorList>
    </citation>
    <scope>NUCLEOTIDE SEQUENCE [LARGE SCALE GENOMIC DNA]</scope>
    <source>
        <strain evidence="2 3">CBS 27337</strain>
    </source>
</reference>
<evidence type="ECO:0000313" key="3">
    <source>
        <dbReference type="Proteomes" id="UP000054266"/>
    </source>
</evidence>
<name>A0A0D2DKG3_9EURO</name>
<evidence type="ECO:0000313" key="2">
    <source>
        <dbReference type="EMBL" id="KIW62892.1"/>
    </source>
</evidence>
<evidence type="ECO:0008006" key="4">
    <source>
        <dbReference type="Google" id="ProtNLM"/>
    </source>
</evidence>
<feature type="region of interest" description="Disordered" evidence="1">
    <location>
        <begin position="107"/>
        <end position="198"/>
    </location>
</feature>
<organism evidence="2 3">
    <name type="scientific">Phialophora macrospora</name>
    <dbReference type="NCBI Taxonomy" id="1851006"/>
    <lineage>
        <taxon>Eukaryota</taxon>
        <taxon>Fungi</taxon>
        <taxon>Dikarya</taxon>
        <taxon>Ascomycota</taxon>
        <taxon>Pezizomycotina</taxon>
        <taxon>Eurotiomycetes</taxon>
        <taxon>Chaetothyriomycetidae</taxon>
        <taxon>Chaetothyriales</taxon>
        <taxon>Herpotrichiellaceae</taxon>
        <taxon>Phialophora</taxon>
    </lineage>
</organism>
<accession>A0A0D2DKG3</accession>
<keyword evidence="3" id="KW-1185">Reference proteome</keyword>
<dbReference type="AlphaFoldDB" id="A0A0D2DKG3"/>
<sequence length="472" mass="53638">MSSQNSEGRVFTFVDYDVNRRGVTETARAHLMKDRVRSKREARSEWVSRNQFSPLRWMRPKEDNHQQNAGRPEAKSSSSDESEEVAKPRISHYAAVIDFERDSVTVSPFVRKPRSQSPRSRTGTKPHPRKNLDFHDNSSESSASDRKRGRSPEEGCRREMSRLNSPLPEADSPRSNASLLDCEPTASKHRRTSTESRSEFGLALLEGLRIANTPPPPPHRPLEPDAGLGEESQRVILQALHESAARSSTVLTPIDHNLLRYFAVSAGSMLGLDVYPEIVQKHDPVLQLFLPFATSSQWCFETMILLFSANHHRRNEPVPGLGLLDAENHYLASRQNFILARTRERISSLANCRDSNDEDVVAFLFLALAEYCTGNRQIGLMHFKAWKEYCEMRRILGIRPCGLPCKTIVWWCISVMCEDDVSLDGIINPGTRARIREEPGKLFRYFESMKETGYADMAQVPRPELSDRRSTC</sequence>
<evidence type="ECO:0000256" key="1">
    <source>
        <dbReference type="SAM" id="MobiDB-lite"/>
    </source>
</evidence>
<proteinExistence type="predicted"/>
<protein>
    <recommendedName>
        <fullName evidence="4">Transcription factor domain-containing protein</fullName>
    </recommendedName>
</protein>
<feature type="compositionally biased region" description="Basic and acidic residues" evidence="1">
    <location>
        <begin position="33"/>
        <end position="46"/>
    </location>
</feature>
<dbReference type="Proteomes" id="UP000054266">
    <property type="component" value="Unassembled WGS sequence"/>
</dbReference>
<feature type="region of interest" description="Disordered" evidence="1">
    <location>
        <begin position="33"/>
        <end position="87"/>
    </location>
</feature>
<dbReference type="EMBL" id="KN846962">
    <property type="protein sequence ID" value="KIW62892.1"/>
    <property type="molecule type" value="Genomic_DNA"/>
</dbReference>